<evidence type="ECO:0000313" key="2">
    <source>
        <dbReference type="Proteomes" id="UP001162992"/>
    </source>
</evidence>
<protein>
    <submittedName>
        <fullName evidence="1">Uncharacterized protein</fullName>
    </submittedName>
</protein>
<dbReference type="EMBL" id="CM055099">
    <property type="protein sequence ID" value="KAJ7546093.1"/>
    <property type="molecule type" value="Genomic_DNA"/>
</dbReference>
<reference evidence="2" key="1">
    <citation type="journal article" date="2024" name="Proc. Natl. Acad. Sci. U.S.A.">
        <title>Extraordinary preservation of gene collinearity over three hundred million years revealed in homosporous lycophytes.</title>
        <authorList>
            <person name="Li C."/>
            <person name="Wickell D."/>
            <person name="Kuo L.Y."/>
            <person name="Chen X."/>
            <person name="Nie B."/>
            <person name="Liao X."/>
            <person name="Peng D."/>
            <person name="Ji J."/>
            <person name="Jenkins J."/>
            <person name="Williams M."/>
            <person name="Shu S."/>
            <person name="Plott C."/>
            <person name="Barry K."/>
            <person name="Rajasekar S."/>
            <person name="Grimwood J."/>
            <person name="Han X."/>
            <person name="Sun S."/>
            <person name="Hou Z."/>
            <person name="He W."/>
            <person name="Dai G."/>
            <person name="Sun C."/>
            <person name="Schmutz J."/>
            <person name="Leebens-Mack J.H."/>
            <person name="Li F.W."/>
            <person name="Wang L."/>
        </authorList>
    </citation>
    <scope>NUCLEOTIDE SEQUENCE [LARGE SCALE GENOMIC DNA]</scope>
    <source>
        <strain evidence="2">cv. PW_Plant_1</strain>
    </source>
</reference>
<accession>A0ACC2CVQ7</accession>
<comment type="caution">
    <text evidence="1">The sequence shown here is derived from an EMBL/GenBank/DDBJ whole genome shotgun (WGS) entry which is preliminary data.</text>
</comment>
<gene>
    <name evidence="1" type="ORF">O6H91_08G024300</name>
</gene>
<evidence type="ECO:0000313" key="1">
    <source>
        <dbReference type="EMBL" id="KAJ7546093.1"/>
    </source>
</evidence>
<organism evidence="1 2">
    <name type="scientific">Diphasiastrum complanatum</name>
    <name type="common">Issler's clubmoss</name>
    <name type="synonym">Lycopodium complanatum</name>
    <dbReference type="NCBI Taxonomy" id="34168"/>
    <lineage>
        <taxon>Eukaryota</taxon>
        <taxon>Viridiplantae</taxon>
        <taxon>Streptophyta</taxon>
        <taxon>Embryophyta</taxon>
        <taxon>Tracheophyta</taxon>
        <taxon>Lycopodiopsida</taxon>
        <taxon>Lycopodiales</taxon>
        <taxon>Lycopodiaceae</taxon>
        <taxon>Lycopodioideae</taxon>
        <taxon>Diphasiastrum</taxon>
    </lineage>
</organism>
<name>A0ACC2CVQ7_DIPCM</name>
<sequence length="439" mass="48694">MRQFPSHSFNLCYYRPFNLDSPLPPLEKQLDLFFHSGAADMPTPWLAWTRRSLPCKSEKIEVHDPKRITPLEGNPSPITYPRSHKSPCSRSLSTLKDVVHGNTKVAHKSSSSLKDDRSVCSKDSPHAAPVARGRQRKTAINGPISRAAIARDQIANSVPRRKFSGCTGCDVIHDSASCKMVYVDHLSRPGSLAHYQVQPSCPRCGQMFSRFDALEQHHVAFHAVTELSQEDSSRNIVEIIFRTSWLKKDLSFDSIEKILKIHSSQRTISKFEEYRAMVKDKAANSTHMRKHTRCIADGYELLRFHATTLQCSLGSNSNGGSSSLCTNPSCRVCNIIRSGFLSKKDVKRGIYTTATSGRAHASLLSSGQNLSSAKLAMLVCRVIAGRMYKGYDGAANIEFGPLEGYDSISGALSPYANVDDLYVFSPRAVLPCFVVIYKC</sequence>
<proteinExistence type="predicted"/>
<keyword evidence="2" id="KW-1185">Reference proteome</keyword>
<dbReference type="Proteomes" id="UP001162992">
    <property type="component" value="Chromosome 8"/>
</dbReference>